<dbReference type="HOGENOM" id="CLU_054608_0_1_1"/>
<dbReference type="InParanoid" id="A0A0C3P4L6"/>
<evidence type="ECO:0000313" key="2">
    <source>
        <dbReference type="EMBL" id="KIO02361.1"/>
    </source>
</evidence>
<evidence type="ECO:0000259" key="1">
    <source>
        <dbReference type="PROSITE" id="PS50280"/>
    </source>
</evidence>
<dbReference type="STRING" id="870435.A0A0C3P4L6"/>
<evidence type="ECO:0000313" key="3">
    <source>
        <dbReference type="Proteomes" id="UP000054217"/>
    </source>
</evidence>
<name>A0A0C3P4L6_PISTI</name>
<organism evidence="2 3">
    <name type="scientific">Pisolithus tinctorius Marx 270</name>
    <dbReference type="NCBI Taxonomy" id="870435"/>
    <lineage>
        <taxon>Eukaryota</taxon>
        <taxon>Fungi</taxon>
        <taxon>Dikarya</taxon>
        <taxon>Basidiomycota</taxon>
        <taxon>Agaricomycotina</taxon>
        <taxon>Agaricomycetes</taxon>
        <taxon>Agaricomycetidae</taxon>
        <taxon>Boletales</taxon>
        <taxon>Sclerodermatineae</taxon>
        <taxon>Pisolithaceae</taxon>
        <taxon>Pisolithus</taxon>
    </lineage>
</organism>
<dbReference type="Gene3D" id="2.170.270.10">
    <property type="entry name" value="SET domain"/>
    <property type="match status" value="1"/>
</dbReference>
<proteinExistence type="predicted"/>
<dbReference type="PROSITE" id="PS50280">
    <property type="entry name" value="SET"/>
    <property type="match status" value="1"/>
</dbReference>
<dbReference type="Pfam" id="PF00856">
    <property type="entry name" value="SET"/>
    <property type="match status" value="1"/>
</dbReference>
<protein>
    <recommendedName>
        <fullName evidence="1">SET domain-containing protein</fullName>
    </recommendedName>
</protein>
<keyword evidence="3" id="KW-1185">Reference proteome</keyword>
<reference evidence="2 3" key="1">
    <citation type="submission" date="2014-04" db="EMBL/GenBank/DDBJ databases">
        <authorList>
            <consortium name="DOE Joint Genome Institute"/>
            <person name="Kuo A."/>
            <person name="Kohler A."/>
            <person name="Costa M.D."/>
            <person name="Nagy L.G."/>
            <person name="Floudas D."/>
            <person name="Copeland A."/>
            <person name="Barry K.W."/>
            <person name="Cichocki N."/>
            <person name="Veneault-Fourrey C."/>
            <person name="LaButti K."/>
            <person name="Lindquist E.A."/>
            <person name="Lipzen A."/>
            <person name="Lundell T."/>
            <person name="Morin E."/>
            <person name="Murat C."/>
            <person name="Sun H."/>
            <person name="Tunlid A."/>
            <person name="Henrissat B."/>
            <person name="Grigoriev I.V."/>
            <person name="Hibbett D.S."/>
            <person name="Martin F."/>
            <person name="Nordberg H.P."/>
            <person name="Cantor M.N."/>
            <person name="Hua S.X."/>
        </authorList>
    </citation>
    <scope>NUCLEOTIDE SEQUENCE [LARGE SCALE GENOMIC DNA]</scope>
    <source>
        <strain evidence="2 3">Marx 270</strain>
    </source>
</reference>
<accession>A0A0C3P4L6</accession>
<sequence length="211" mass="23775">MSRRPVPSDVSVNAVIGYMAKQSVARPSLWPSDVQYITSPRYHASVRTDMRLFLTNGARHTSHPAPPKPSNSTTSTVVRIRSISDASHPARGQFGLFAARKIPPRTHIIDYIGEVHCQDRLDSNYDLSLHRSQDGVNVGVDASKMGNEARFVNDYRGIRCKPNAIFVEYRTAMGELRMSVWSSSDQIQKGDEILVSYGKSWWRFRGDQHGR</sequence>
<dbReference type="InterPro" id="IPR046341">
    <property type="entry name" value="SET_dom_sf"/>
</dbReference>
<reference evidence="3" key="2">
    <citation type="submission" date="2015-01" db="EMBL/GenBank/DDBJ databases">
        <title>Evolutionary Origins and Diversification of the Mycorrhizal Mutualists.</title>
        <authorList>
            <consortium name="DOE Joint Genome Institute"/>
            <consortium name="Mycorrhizal Genomics Consortium"/>
            <person name="Kohler A."/>
            <person name="Kuo A."/>
            <person name="Nagy L.G."/>
            <person name="Floudas D."/>
            <person name="Copeland A."/>
            <person name="Barry K.W."/>
            <person name="Cichocki N."/>
            <person name="Veneault-Fourrey C."/>
            <person name="LaButti K."/>
            <person name="Lindquist E.A."/>
            <person name="Lipzen A."/>
            <person name="Lundell T."/>
            <person name="Morin E."/>
            <person name="Murat C."/>
            <person name="Riley R."/>
            <person name="Ohm R."/>
            <person name="Sun H."/>
            <person name="Tunlid A."/>
            <person name="Henrissat B."/>
            <person name="Grigoriev I.V."/>
            <person name="Hibbett D.S."/>
            <person name="Martin F."/>
        </authorList>
    </citation>
    <scope>NUCLEOTIDE SEQUENCE [LARGE SCALE GENOMIC DNA]</scope>
    <source>
        <strain evidence="3">Marx 270</strain>
    </source>
</reference>
<dbReference type="InterPro" id="IPR001214">
    <property type="entry name" value="SET_dom"/>
</dbReference>
<dbReference type="AlphaFoldDB" id="A0A0C3P4L6"/>
<dbReference type="EMBL" id="KN831982">
    <property type="protein sequence ID" value="KIO02361.1"/>
    <property type="molecule type" value="Genomic_DNA"/>
</dbReference>
<gene>
    <name evidence="2" type="ORF">M404DRAFT_1002382</name>
</gene>
<dbReference type="Proteomes" id="UP000054217">
    <property type="component" value="Unassembled WGS sequence"/>
</dbReference>
<dbReference type="OrthoDB" id="5792673at2759"/>
<feature type="domain" description="SET" evidence="1">
    <location>
        <begin position="76"/>
        <end position="198"/>
    </location>
</feature>
<dbReference type="SUPFAM" id="SSF82199">
    <property type="entry name" value="SET domain"/>
    <property type="match status" value="1"/>
</dbReference>